<dbReference type="InterPro" id="IPR002035">
    <property type="entry name" value="VWF_A"/>
</dbReference>
<dbReference type="InterPro" id="IPR003593">
    <property type="entry name" value="AAA+_ATPase"/>
</dbReference>
<dbReference type="CDD" id="cd00009">
    <property type="entry name" value="AAA"/>
    <property type="match status" value="1"/>
</dbReference>
<dbReference type="InterPro" id="IPR027417">
    <property type="entry name" value="P-loop_NTPase"/>
</dbReference>
<dbReference type="Gene3D" id="1.10.8.80">
    <property type="entry name" value="Magnesium chelatase subunit I, C-Terminal domain"/>
    <property type="match status" value="1"/>
</dbReference>
<gene>
    <name evidence="3" type="ORF">SAHL_16025</name>
</gene>
<dbReference type="Pfam" id="PF13519">
    <property type="entry name" value="VWA_2"/>
    <property type="match status" value="1"/>
</dbReference>
<dbReference type="Gene3D" id="3.40.50.410">
    <property type="entry name" value="von Willebrand factor, type A domain"/>
    <property type="match status" value="1"/>
</dbReference>
<dbReference type="SUPFAM" id="SSF53300">
    <property type="entry name" value="vWA-like"/>
    <property type="match status" value="1"/>
</dbReference>
<dbReference type="InterPro" id="IPR041628">
    <property type="entry name" value="ChlI/MoxR_AAA_lid"/>
</dbReference>
<accession>A0A423PE56</accession>
<evidence type="ECO:0000313" key="3">
    <source>
        <dbReference type="EMBL" id="ROO23872.1"/>
    </source>
</evidence>
<dbReference type="AlphaFoldDB" id="A0A423PE56"/>
<dbReference type="Gene3D" id="3.40.50.300">
    <property type="entry name" value="P-loop containing nucleotide triphosphate hydrolases"/>
    <property type="match status" value="1"/>
</dbReference>
<feature type="region of interest" description="Disordered" evidence="1">
    <location>
        <begin position="284"/>
        <end position="371"/>
    </location>
</feature>
<dbReference type="Pfam" id="PF17863">
    <property type="entry name" value="AAA_lid_2"/>
    <property type="match status" value="1"/>
</dbReference>
<dbReference type="EMBL" id="AYKF01000132">
    <property type="protein sequence ID" value="ROO23872.1"/>
    <property type="molecule type" value="Genomic_DNA"/>
</dbReference>
<dbReference type="OrthoDB" id="9775079at2"/>
<feature type="compositionally biased region" description="Gly residues" evidence="1">
    <location>
        <begin position="289"/>
        <end position="301"/>
    </location>
</feature>
<comment type="caution">
    <text evidence="3">The sequence shown here is derived from an EMBL/GenBank/DDBJ whole genome shotgun (WGS) entry which is preliminary data.</text>
</comment>
<dbReference type="InterPro" id="IPR052989">
    <property type="entry name" value="Mg-chelatase_DI-like"/>
</dbReference>
<proteinExistence type="predicted"/>
<dbReference type="RefSeq" id="WP_123592404.1">
    <property type="nucleotide sequence ID" value="NZ_AYKF01000132.1"/>
</dbReference>
<dbReference type="GO" id="GO:0016887">
    <property type="term" value="F:ATP hydrolysis activity"/>
    <property type="evidence" value="ECO:0007669"/>
    <property type="project" value="InterPro"/>
</dbReference>
<evidence type="ECO:0000256" key="1">
    <source>
        <dbReference type="SAM" id="MobiDB-lite"/>
    </source>
</evidence>
<dbReference type="InterPro" id="IPR011704">
    <property type="entry name" value="ATPase_dyneun-rel_AAA"/>
</dbReference>
<protein>
    <submittedName>
        <fullName evidence="3">Magnesium chelatase</fullName>
    </submittedName>
</protein>
<dbReference type="PANTHER" id="PTHR35023:SF1">
    <property type="entry name" value="MG-PROTOPORPHYRIN IX CHELATASE"/>
    <property type="match status" value="1"/>
</dbReference>
<sequence>MPRADFPFAAVVGQERLKTALLLAAIEPGLAGVLISGPRGSAKSTLARALAAIDRRADGRFVTLPLGATEEQVVGTLDLERALGTGEVAHQPGVIGRAHGGYLYIDEVNLLADALVDVLLDVAASGVNRIERDGISHEHAAEFVLMGTMNPDEGDLRPQFADRFGLCVVLNTDYDAETRRRIVDQRLAYTRDPEGFAAEHAPAQAALAERLEAARARLPQVDCNDEIKNAIAERCLAAGVEGVRADIHWRQAAVAHAAWQAREHVTAEDVDAVAEFVLCHRRNVDDGEGSGGAAGGQGGAEGSSERADSGQGDTWGGLPPRRIAPQRAVTTDPAALPNADPVGRAAQTAVAGRGAGPGRDPRGGASLAGPAGRRVDWFRTLGDAARTAHRRPRRLVHRPASTRPATLNCILLDTSASTLGQAAQDEARSAVAGIARHAWRARERLAILAFGGDRIDWLIAPKRAPKQCERALAEWPAGGGTPLRAALRIAEERLRRLVRREPGLRTRTLLFTDGRCRDDIPELCWPGALAVVDTERARVPLGRARRLANRLGGGYIASPRALAVSS</sequence>
<evidence type="ECO:0000313" key="4">
    <source>
        <dbReference type="Proteomes" id="UP000285123"/>
    </source>
</evidence>
<reference evidence="3 4" key="1">
    <citation type="submission" date="2013-10" db="EMBL/GenBank/DDBJ databases">
        <title>Salinisphaera halophila YIM 95161 Genome Sequencing.</title>
        <authorList>
            <person name="Lai Q."/>
            <person name="Li C."/>
            <person name="Shao Z."/>
        </authorList>
    </citation>
    <scope>NUCLEOTIDE SEQUENCE [LARGE SCALE GENOMIC DNA]</scope>
    <source>
        <strain evidence="3 4">YIM 95161</strain>
    </source>
</reference>
<dbReference type="GO" id="GO:0005524">
    <property type="term" value="F:ATP binding"/>
    <property type="evidence" value="ECO:0007669"/>
    <property type="project" value="InterPro"/>
</dbReference>
<dbReference type="SUPFAM" id="SSF52540">
    <property type="entry name" value="P-loop containing nucleoside triphosphate hydrolases"/>
    <property type="match status" value="1"/>
</dbReference>
<evidence type="ECO:0000259" key="2">
    <source>
        <dbReference type="SMART" id="SM00382"/>
    </source>
</evidence>
<name>A0A423PE56_9GAMM</name>
<dbReference type="SMART" id="SM00382">
    <property type="entry name" value="AAA"/>
    <property type="match status" value="1"/>
</dbReference>
<dbReference type="Pfam" id="PF07728">
    <property type="entry name" value="AAA_5"/>
    <property type="match status" value="1"/>
</dbReference>
<feature type="domain" description="AAA+ ATPase" evidence="2">
    <location>
        <begin position="29"/>
        <end position="194"/>
    </location>
</feature>
<dbReference type="PANTHER" id="PTHR35023">
    <property type="entry name" value="CHELATASE-RELATED"/>
    <property type="match status" value="1"/>
</dbReference>
<dbReference type="InterPro" id="IPR036465">
    <property type="entry name" value="vWFA_dom_sf"/>
</dbReference>
<organism evidence="3 4">
    <name type="scientific">Salinisphaera orenii YIM 95161</name>
    <dbReference type="NCBI Taxonomy" id="1051139"/>
    <lineage>
        <taxon>Bacteria</taxon>
        <taxon>Pseudomonadati</taxon>
        <taxon>Pseudomonadota</taxon>
        <taxon>Gammaproteobacteria</taxon>
        <taxon>Salinisphaerales</taxon>
        <taxon>Salinisphaeraceae</taxon>
        <taxon>Salinisphaera</taxon>
    </lineage>
</organism>
<dbReference type="Proteomes" id="UP000285123">
    <property type="component" value="Unassembled WGS sequence"/>
</dbReference>